<dbReference type="Gene3D" id="1.50.10.10">
    <property type="match status" value="1"/>
</dbReference>
<evidence type="ECO:0000313" key="3">
    <source>
        <dbReference type="EMBL" id="SAK60706.1"/>
    </source>
</evidence>
<feature type="region of interest" description="Disordered" evidence="1">
    <location>
        <begin position="1"/>
        <end position="30"/>
    </location>
</feature>
<feature type="domain" description="Mannosylglycerate hydrolase MGH1-like glycoside hydrolase" evidence="2">
    <location>
        <begin position="724"/>
        <end position="895"/>
    </location>
</feature>
<organism evidence="3 4">
    <name type="scientific">Caballeronia temeraria</name>
    <dbReference type="NCBI Taxonomy" id="1777137"/>
    <lineage>
        <taxon>Bacteria</taxon>
        <taxon>Pseudomonadati</taxon>
        <taxon>Pseudomonadota</taxon>
        <taxon>Betaproteobacteria</taxon>
        <taxon>Burkholderiales</taxon>
        <taxon>Burkholderiaceae</taxon>
        <taxon>Caballeronia</taxon>
    </lineage>
</organism>
<evidence type="ECO:0000259" key="2">
    <source>
        <dbReference type="Pfam" id="PF22422"/>
    </source>
</evidence>
<gene>
    <name evidence="3" type="ORF">AWB76_02951</name>
</gene>
<dbReference type="AlphaFoldDB" id="A0A158ATB3"/>
<evidence type="ECO:0000256" key="1">
    <source>
        <dbReference type="SAM" id="MobiDB-lite"/>
    </source>
</evidence>
<sequence length="935" mass="106843">MKALGAGLSKRQSVSSTKWTEEQVTAEHDRLDEARRGGTPWKKWGPYLSERQWGTVREDYSESGDAWNYFNHDQARSRAYRWGEDGLAGISDDEQLLCFAVSLWNGNDPILKERMFGLTNGEGNRGEDVKEYYCYLDSTPTHSYMKYLYKYPQAAYPYDDLVKTNRQRSRQELEYELIDTGVFDDDRYFDIFVEYAKASAEDILIQITAINRGPDPAALHVLPTLWFRDVWSWAEAVARPSLRQARADDAGSVIAASHPDLGAWRLYCEGAASVLFTENETNTERLDGTPNRSPYVKDGIDRYIVHGQEAAVNPEKRGTKAAAHYALMVGPGASNVLRMRLVRDTRAPDASAEIACSEAFGSAYDAILQARHREADEFYAKVIPASLNADETNVMRQALAGMMWSKQFYYYDVDRWLTERGSNPFDPRRRAPRNDHWHHMYNADIVSMPDKWEYPWYAAWDLAFHVLALTLVDEDFGKQQLDLMLRERYLHPSGQLPAYEWNFGDVNPPVHAWATIFTYRLEQYRHGRGDLVWLERSFHKLLLNFTWWVNRKDREGNNVFEGGFLGLDNIGVFDRSAPLPTGGYLEQADGTAWMALFCQNMLEIAVQLALNNPAYVDTCVKFVSHFLWIASSMLRTGEGSGMWDEEDGFFYDVLRLPDGRAERLKVRSMVGLLPLCAVTSFDGALTERYPDAFENLKRFFAARPEIMASIHDMTSKGVADRRLASILNERNLRRVLSKMLDENEFLSPYGIRSLSRYHADHPYVYRLGEQEYRVAYLPAESDTGMFGGNSNWRGPVWMPVNGLIIRALLQYFSYYGNDFKVECPTGSGHQMTLYEVAEEITRRLSSIFLRGSDGRRPVHGGNRKFQEDPHWRDCLLFYEYFHGDNGAGLGASHQTGWTGIISRAMHLFATSTPEQFLQTGRAAAFVEIAATSGTR</sequence>
<accession>A0A158ATB3</accession>
<dbReference type="SUPFAM" id="SSF48208">
    <property type="entry name" value="Six-hairpin glycosidases"/>
    <property type="match status" value="1"/>
</dbReference>
<evidence type="ECO:0000313" key="4">
    <source>
        <dbReference type="Proteomes" id="UP000054624"/>
    </source>
</evidence>
<dbReference type="InterPro" id="IPR008928">
    <property type="entry name" value="6-hairpin_glycosidase_sf"/>
</dbReference>
<proteinExistence type="predicted"/>
<dbReference type="EMBL" id="FCOI02000008">
    <property type="protein sequence ID" value="SAK60706.1"/>
    <property type="molecule type" value="Genomic_DNA"/>
</dbReference>
<keyword evidence="4" id="KW-1185">Reference proteome</keyword>
<dbReference type="GO" id="GO:0009311">
    <property type="term" value="P:oligosaccharide metabolic process"/>
    <property type="evidence" value="ECO:0007669"/>
    <property type="project" value="InterPro"/>
</dbReference>
<dbReference type="InterPro" id="IPR012341">
    <property type="entry name" value="6hp_glycosidase-like_sf"/>
</dbReference>
<dbReference type="Proteomes" id="UP000054624">
    <property type="component" value="Unassembled WGS sequence"/>
</dbReference>
<dbReference type="GO" id="GO:0004573">
    <property type="term" value="F:Glc3Man9GlcNAc2 oligosaccharide glucosidase activity"/>
    <property type="evidence" value="ECO:0007669"/>
    <property type="project" value="InterPro"/>
</dbReference>
<dbReference type="Pfam" id="PF22422">
    <property type="entry name" value="MGH1-like_GH"/>
    <property type="match status" value="2"/>
</dbReference>
<dbReference type="PANTHER" id="PTHR10412">
    <property type="entry name" value="MANNOSYL-OLIGOSACCHARIDE GLUCOSIDASE"/>
    <property type="match status" value="1"/>
</dbReference>
<feature type="compositionally biased region" description="Basic and acidic residues" evidence="1">
    <location>
        <begin position="19"/>
        <end position="30"/>
    </location>
</feature>
<protein>
    <submittedName>
        <fullName evidence="3">Mannosyl oligosaccharide glucosidase</fullName>
    </submittedName>
</protein>
<dbReference type="STRING" id="1777137.AWB76_02951"/>
<reference evidence="4" key="1">
    <citation type="submission" date="2016-01" db="EMBL/GenBank/DDBJ databases">
        <authorList>
            <person name="Peeters Charlotte."/>
        </authorList>
    </citation>
    <scope>NUCLEOTIDE SEQUENCE [LARGE SCALE GENOMIC DNA]</scope>
</reference>
<dbReference type="PANTHER" id="PTHR10412:SF10">
    <property type="entry name" value="GLYCOSYL HYDROLASE FAMILY 63 C-TERMINAL DOMAIN-CONTAINING PROTEIN"/>
    <property type="match status" value="1"/>
</dbReference>
<name>A0A158ATB3_9BURK</name>
<dbReference type="InterPro" id="IPR004888">
    <property type="entry name" value="Glycoside_hydrolase_63"/>
</dbReference>
<feature type="domain" description="Mannosylglycerate hydrolase MGH1-like glycoside hydrolase" evidence="2">
    <location>
        <begin position="454"/>
        <end position="560"/>
    </location>
</feature>
<dbReference type="InterPro" id="IPR054491">
    <property type="entry name" value="MGH1-like_GH"/>
</dbReference>